<protein>
    <recommendedName>
        <fullName evidence="7">DNA polymerase epsilon subunit 3</fullName>
    </recommendedName>
    <alternativeName>
        <fullName evidence="8">DNA polymerase II subunit 3</fullName>
    </alternativeName>
</protein>
<comment type="subcellular location">
    <subcellularLocation>
        <location evidence="1">Nucleus</location>
    </subcellularLocation>
</comment>
<comment type="caution">
    <text evidence="13">The sequence shown here is derived from an EMBL/GenBank/DDBJ whole genome shotgun (WGS) entry which is preliminary data.</text>
</comment>
<evidence type="ECO:0000256" key="3">
    <source>
        <dbReference type="ARBA" id="ARBA00022990"/>
    </source>
</evidence>
<dbReference type="GO" id="GO:0006272">
    <property type="term" value="P:leading strand elongation"/>
    <property type="evidence" value="ECO:0007669"/>
    <property type="project" value="TreeGrafter"/>
</dbReference>
<feature type="region of interest" description="Disordered" evidence="11">
    <location>
        <begin position="925"/>
        <end position="982"/>
    </location>
</feature>
<evidence type="ECO:0000256" key="7">
    <source>
        <dbReference type="ARBA" id="ARBA00039793"/>
    </source>
</evidence>
<dbReference type="Gene3D" id="1.10.20.10">
    <property type="entry name" value="Histone, subunit A"/>
    <property type="match status" value="1"/>
</dbReference>
<dbReference type="PANTHER" id="PTHR46172">
    <property type="entry name" value="DNA POLYMERASE EPSILON SUBUNIT 3"/>
    <property type="match status" value="1"/>
</dbReference>
<proteinExistence type="predicted"/>
<feature type="domain" description="Transcription factor CBF/NF-Y/archaeal histone" evidence="12">
    <location>
        <begin position="840"/>
        <end position="904"/>
    </location>
</feature>
<comment type="function">
    <text evidence="9">Accessory component of the DNA polymerase epsilon complex. Participates in DNA repair and in chromosomal DNA replication. Forms a complex with CHRAC1 and binds naked DNA, which is then incorporated into chromatin, aided by the nucleosome-remodeling activity of ISWI/SNF2H and ACF1. Does not enhance nucleosome sliding activity of the ACF-5 ISWI chromatin remodeling complex.</text>
</comment>
<keyword evidence="4" id="KW-0175">Coiled coil</keyword>
<dbReference type="EMBL" id="BEZZ01000566">
    <property type="protein sequence ID" value="GCC34082.1"/>
    <property type="molecule type" value="Genomic_DNA"/>
</dbReference>
<dbReference type="OrthoDB" id="1707486at2759"/>
<keyword evidence="6" id="KW-0539">Nucleus</keyword>
<dbReference type="STRING" id="137246.A0A401SUM1"/>
<dbReference type="AlphaFoldDB" id="A0A401SUM1"/>
<feature type="compositionally biased region" description="Acidic residues" evidence="11">
    <location>
        <begin position="969"/>
        <end position="982"/>
    </location>
</feature>
<evidence type="ECO:0000256" key="8">
    <source>
        <dbReference type="ARBA" id="ARBA00042098"/>
    </source>
</evidence>
<gene>
    <name evidence="13" type="ORF">chiPu_0012555</name>
</gene>
<dbReference type="GO" id="GO:0008622">
    <property type="term" value="C:epsilon DNA polymerase complex"/>
    <property type="evidence" value="ECO:0007669"/>
    <property type="project" value="TreeGrafter"/>
</dbReference>
<dbReference type="GO" id="GO:0046982">
    <property type="term" value="F:protein heterodimerization activity"/>
    <property type="evidence" value="ECO:0007669"/>
    <property type="project" value="InterPro"/>
</dbReference>
<keyword evidence="14" id="KW-1185">Reference proteome</keyword>
<evidence type="ECO:0000256" key="6">
    <source>
        <dbReference type="ARBA" id="ARBA00023242"/>
    </source>
</evidence>
<evidence type="ECO:0000259" key="12">
    <source>
        <dbReference type="Pfam" id="PF00808"/>
    </source>
</evidence>
<dbReference type="InterPro" id="IPR051377">
    <property type="entry name" value="DNA_Pol-Epsilon_Subunit"/>
</dbReference>
<dbReference type="InterPro" id="IPR029134">
    <property type="entry name" value="DUF4647"/>
</dbReference>
<dbReference type="Pfam" id="PF00808">
    <property type="entry name" value="CBFD_NFYB_HMF"/>
    <property type="match status" value="1"/>
</dbReference>
<evidence type="ECO:0000256" key="10">
    <source>
        <dbReference type="ARBA" id="ARBA00046905"/>
    </source>
</evidence>
<evidence type="ECO:0000256" key="1">
    <source>
        <dbReference type="ARBA" id="ARBA00004123"/>
    </source>
</evidence>
<dbReference type="GO" id="GO:0006974">
    <property type="term" value="P:DNA damage response"/>
    <property type="evidence" value="ECO:0007669"/>
    <property type="project" value="TreeGrafter"/>
</dbReference>
<dbReference type="GO" id="GO:0031490">
    <property type="term" value="F:chromatin DNA binding"/>
    <property type="evidence" value="ECO:0007669"/>
    <property type="project" value="TreeGrafter"/>
</dbReference>
<evidence type="ECO:0000256" key="9">
    <source>
        <dbReference type="ARBA" id="ARBA00045219"/>
    </source>
</evidence>
<dbReference type="CDD" id="cd22928">
    <property type="entry name" value="HFD_POLE3_DPB4"/>
    <property type="match status" value="1"/>
</dbReference>
<keyword evidence="2" id="KW-0597">Phosphoprotein</keyword>
<dbReference type="Pfam" id="PF15504">
    <property type="entry name" value="DUF4647"/>
    <property type="match status" value="1"/>
</dbReference>
<dbReference type="InterPro" id="IPR009072">
    <property type="entry name" value="Histone-fold"/>
</dbReference>
<dbReference type="InterPro" id="IPR003958">
    <property type="entry name" value="CBFA_NFYB_domain"/>
</dbReference>
<feature type="region of interest" description="Disordered" evidence="11">
    <location>
        <begin position="504"/>
        <end position="525"/>
    </location>
</feature>
<evidence type="ECO:0000256" key="11">
    <source>
        <dbReference type="SAM" id="MobiDB-lite"/>
    </source>
</evidence>
<keyword evidence="5" id="KW-0238">DNA-binding</keyword>
<reference evidence="13 14" key="1">
    <citation type="journal article" date="2018" name="Nat. Ecol. Evol.">
        <title>Shark genomes provide insights into elasmobranch evolution and the origin of vertebrates.</title>
        <authorList>
            <person name="Hara Y"/>
            <person name="Yamaguchi K"/>
            <person name="Onimaru K"/>
            <person name="Kadota M"/>
            <person name="Koyanagi M"/>
            <person name="Keeley SD"/>
            <person name="Tatsumi K"/>
            <person name="Tanaka K"/>
            <person name="Motone F"/>
            <person name="Kageyama Y"/>
            <person name="Nozu R"/>
            <person name="Adachi N"/>
            <person name="Nishimura O"/>
            <person name="Nakagawa R"/>
            <person name="Tanegashima C"/>
            <person name="Kiyatake I"/>
            <person name="Matsumoto R"/>
            <person name="Murakumo K"/>
            <person name="Nishida K"/>
            <person name="Terakita A"/>
            <person name="Kuratani S"/>
            <person name="Sato K"/>
            <person name="Hyodo S Kuraku.S."/>
        </authorList>
    </citation>
    <scope>NUCLEOTIDE SEQUENCE [LARGE SCALE GENOMIC DNA]</scope>
</reference>
<sequence>MFCFSPEQENTSMATSADKSHSTMWARFHSESSNKVVKLLRKSKSMDTLLETSNWTLKDIPEYDTVGTLLPTSLPTVPLTKWEALLHQHGEDIFSYPKRNSTTSRSCPSLLCRPESAADFTVHCVVQSRSAGIPSISIQADNVSSEETNRAESSNIKDQIFEEFAMEEKEGLILENDYLSPPMTVNQPVNQRPKGGAEDLKETMKDQTCQQMDITVKPEHLEQIDNKNTQSTFTLEHYQGLDVDLKYSEELFDEIDDDEDEESTEMETQTILCLPFLCWKRRNKHEEEEEKVLFDERLEKQVYLHFILVTTGHCSRSMATIRETLKNVDETLCEDALCPHPLCWETLRRLQRGLPRKRLESIHKVPPEIEDELPSLSLLALPQWSADRMFGALDLPITSATTSVTSQSHEAARPGSPQTMMGYNLEDSLHRSQVCSFTTRSGSSTLRKANVAELKQPPSSCDQYLGKTVFIWVPNPSYDRRWQKKRTQSITSARYVTVQELRFQGQPHDEQKQSQKTKKAKDYVPTGGQPYTFLARQQQLLKEWKDTTKGKKHLLELAGPNQSVDESQDSRKLSAQVVPSPVNKKFALRSLTGKQQQVPPTTRCKMDGKFLIGKRMNIVQMEILKHHKYLDKNLFTSHKAVTGSECRPTPISSMEGEWMEQYPELFQRDLRNISTYYSNLDDNRQCTDVTPEMITEMQGSLSTAVDNQITAETDVERKFPSSKLIKPGDEVQIEKQIDEQPLCSTTEMGSPIVEQKGSETSLSVAERIHQVVSSTTTEMESPTVENKPSETSLSVAERNSQDFPSTTTEVGSPTVGQILSDTSRSVAEVRKMAERPEDLNLPNAVITRIIKEALPDGVNVSKEARSAISRAASVFVLYATSCANNFAMKSKRKTLSASDVLAAMEEMEFDRFITPLKDALEVYKREQKGKKEASEQKKKDKKPENEEQDKSKEDENEEDSEEVKMVDDDQKEIENEEDDVEN</sequence>
<dbReference type="GO" id="GO:0008623">
    <property type="term" value="C:CHRAC"/>
    <property type="evidence" value="ECO:0007669"/>
    <property type="project" value="TreeGrafter"/>
</dbReference>
<evidence type="ECO:0000256" key="2">
    <source>
        <dbReference type="ARBA" id="ARBA00022553"/>
    </source>
</evidence>
<evidence type="ECO:0000313" key="13">
    <source>
        <dbReference type="EMBL" id="GCC34082.1"/>
    </source>
</evidence>
<accession>A0A401SUM1</accession>
<dbReference type="Proteomes" id="UP000287033">
    <property type="component" value="Unassembled WGS sequence"/>
</dbReference>
<dbReference type="PANTHER" id="PTHR46172:SF1">
    <property type="entry name" value="DNA POLYMERASE EPSILON SUBUNIT 3"/>
    <property type="match status" value="1"/>
</dbReference>
<feature type="compositionally biased region" description="Basic and acidic residues" evidence="11">
    <location>
        <begin position="925"/>
        <end position="953"/>
    </location>
</feature>
<evidence type="ECO:0000313" key="14">
    <source>
        <dbReference type="Proteomes" id="UP000287033"/>
    </source>
</evidence>
<evidence type="ECO:0000256" key="5">
    <source>
        <dbReference type="ARBA" id="ARBA00023125"/>
    </source>
</evidence>
<dbReference type="SUPFAM" id="SSF47113">
    <property type="entry name" value="Histone-fold"/>
    <property type="match status" value="1"/>
</dbReference>
<comment type="subunit">
    <text evidence="10">Component of the DNA polymerase epsilon complex consisting of four subunits: the catalytic subunit POLE and the accessory subunits POLE2, POLE3 and POLE4. Interaction with POLE4 is a prerequisite for further binding with POLE and POLE2. Heterodimer with CHRAC1; binds to DNA. Component of the CHRAC ISWI chromatin remodeling complex at least composed of SMARCA5/SNF2H, BAZ1A/ACF1, CHRAC1 and POLE3; the complex preferentially binds DNA through the CHRAC1-POLE3 heterodimer and possesses ATP-dependent nucleosome-remodeling activity. Within the complex, the heterodimer with CHRAC1 interacts with SMARCA5/SNF2H; the interaction is direct and enhances nucleosome sliding activity by the SMARCA5/SNF2H and BAZ1A/ACF1 interaction. Within the complex, the heterodimer with CHRAC1 interacts with BAZ1A/ACF1; the interactions are direct.</text>
</comment>
<keyword evidence="3" id="KW-0007">Acetylation</keyword>
<name>A0A401SUM1_CHIPU</name>
<feature type="region of interest" description="Disordered" evidence="11">
    <location>
        <begin position="772"/>
        <end position="794"/>
    </location>
</feature>
<dbReference type="GO" id="GO:0031507">
    <property type="term" value="P:heterochromatin formation"/>
    <property type="evidence" value="ECO:0007669"/>
    <property type="project" value="TreeGrafter"/>
</dbReference>
<evidence type="ECO:0000256" key="4">
    <source>
        <dbReference type="ARBA" id="ARBA00023054"/>
    </source>
</evidence>
<dbReference type="FunFam" id="1.10.20.10:FF:000041">
    <property type="entry name" value="DNA polymerase epsilon subunit 3"/>
    <property type="match status" value="1"/>
</dbReference>
<organism evidence="13 14">
    <name type="scientific">Chiloscyllium punctatum</name>
    <name type="common">Brownbanded bambooshark</name>
    <name type="synonym">Hemiscyllium punctatum</name>
    <dbReference type="NCBI Taxonomy" id="137246"/>
    <lineage>
        <taxon>Eukaryota</taxon>
        <taxon>Metazoa</taxon>
        <taxon>Chordata</taxon>
        <taxon>Craniata</taxon>
        <taxon>Vertebrata</taxon>
        <taxon>Chondrichthyes</taxon>
        <taxon>Elasmobranchii</taxon>
        <taxon>Galeomorphii</taxon>
        <taxon>Galeoidea</taxon>
        <taxon>Orectolobiformes</taxon>
        <taxon>Hemiscylliidae</taxon>
        <taxon>Chiloscyllium</taxon>
    </lineage>
</organism>